<proteinExistence type="predicted"/>
<comment type="caution">
    <text evidence="1">The sequence shown here is derived from an EMBL/GenBank/DDBJ whole genome shotgun (WGS) entry which is preliminary data.</text>
</comment>
<feature type="non-terminal residue" evidence="1">
    <location>
        <position position="1"/>
    </location>
</feature>
<sequence>NLKFISLNLQCLPGLENEVWLHLRKHQKEGSYTNGNSKTTEPFVNISDYKIREALKVLLGTNHKKP</sequence>
<dbReference type="AlphaFoldDB" id="A0A8S9I7S3"/>
<dbReference type="EMBL" id="QGKW02001911">
    <property type="protein sequence ID" value="KAF2565830.1"/>
    <property type="molecule type" value="Genomic_DNA"/>
</dbReference>
<accession>A0A8S9I7S3</accession>
<evidence type="ECO:0000313" key="2">
    <source>
        <dbReference type="Proteomes" id="UP000712281"/>
    </source>
</evidence>
<name>A0A8S9I7S3_BRACR</name>
<organism evidence="1 2">
    <name type="scientific">Brassica cretica</name>
    <name type="common">Mustard</name>
    <dbReference type="NCBI Taxonomy" id="69181"/>
    <lineage>
        <taxon>Eukaryota</taxon>
        <taxon>Viridiplantae</taxon>
        <taxon>Streptophyta</taxon>
        <taxon>Embryophyta</taxon>
        <taxon>Tracheophyta</taxon>
        <taxon>Spermatophyta</taxon>
        <taxon>Magnoliopsida</taxon>
        <taxon>eudicotyledons</taxon>
        <taxon>Gunneridae</taxon>
        <taxon>Pentapetalae</taxon>
        <taxon>rosids</taxon>
        <taxon>malvids</taxon>
        <taxon>Brassicales</taxon>
        <taxon>Brassicaceae</taxon>
        <taxon>Brassiceae</taxon>
        <taxon>Brassica</taxon>
    </lineage>
</organism>
<protein>
    <submittedName>
        <fullName evidence="1">Uncharacterized protein</fullName>
    </submittedName>
</protein>
<dbReference type="Proteomes" id="UP000712281">
    <property type="component" value="Unassembled WGS sequence"/>
</dbReference>
<evidence type="ECO:0000313" key="1">
    <source>
        <dbReference type="EMBL" id="KAF2565830.1"/>
    </source>
</evidence>
<reference evidence="1" key="1">
    <citation type="submission" date="2019-12" db="EMBL/GenBank/DDBJ databases">
        <title>Genome sequencing and annotation of Brassica cretica.</title>
        <authorList>
            <person name="Studholme D.J."/>
            <person name="Sarris P.F."/>
        </authorList>
    </citation>
    <scope>NUCLEOTIDE SEQUENCE</scope>
    <source>
        <strain evidence="1">PFS-001/15</strain>
        <tissue evidence="1">Leaf</tissue>
    </source>
</reference>
<gene>
    <name evidence="1" type="ORF">F2Q68_00027864</name>
</gene>